<protein>
    <submittedName>
        <fullName evidence="3">Cardiolipin synthetase</fullName>
    </submittedName>
</protein>
<dbReference type="EMBL" id="CR555306">
    <property type="protein sequence ID" value="CAI06404.1"/>
    <property type="molecule type" value="Genomic_DNA"/>
</dbReference>
<dbReference type="eggNOG" id="COG1502">
    <property type="taxonomic scope" value="Bacteria"/>
</dbReference>
<gene>
    <name evidence="3" type="primary">cls</name>
    <name evidence="3" type="ORF">ebA550</name>
</gene>
<dbReference type="InterPro" id="IPR025202">
    <property type="entry name" value="PLD-like_dom"/>
</dbReference>
<dbReference type="PANTHER" id="PTHR21248">
    <property type="entry name" value="CARDIOLIPIN SYNTHASE"/>
    <property type="match status" value="1"/>
</dbReference>
<dbReference type="GO" id="GO:0032049">
    <property type="term" value="P:cardiolipin biosynthetic process"/>
    <property type="evidence" value="ECO:0007669"/>
    <property type="project" value="UniProtKB-ARBA"/>
</dbReference>
<dbReference type="KEGG" id="eba:ebA550"/>
<dbReference type="GO" id="GO:0008808">
    <property type="term" value="F:cardiolipin synthase activity"/>
    <property type="evidence" value="ECO:0007669"/>
    <property type="project" value="TreeGrafter"/>
</dbReference>
<dbReference type="Gene3D" id="3.30.870.10">
    <property type="entry name" value="Endonuclease Chain A"/>
    <property type="match status" value="2"/>
</dbReference>
<dbReference type="SMART" id="SM00155">
    <property type="entry name" value="PLDc"/>
    <property type="match status" value="2"/>
</dbReference>
<sequence length="460" mass="51631">MRFCVSISHVTGRTRACRVGLSASRRKGLSMPRKWMSKRMLWTAAITAVGTGVVALVGMNFSTPEKKLEQVLAHRFPVAAPQFRREMSVLLGPPIIAGNRVTALQNGDEIFPAMLQAIRGARTSITFETYIYWSGEIGREFSDALAERAQAGIPVHVTIDWAGSIKMDERLLRKMEQAGVRVHRYRPLHWYSLDRLNNRTHRKLLVVDGRIGFTGGVGVADQWLGHAQDPEHWRDSHYRIEGPAVAQMQAAFNDNWIKTTGEVLSGPAYFPELSPVGDVAAHLFLASPSGGSESMHLMYMMAVSAAKHSIDLAASYFVPDELIVKALIAARERGVRVRVLLPGPYIDSDAVRFASKAGWGPLLQADIEIHEYQPTMLHTKLLVIDREVVSVGSTNFDIRSFRLNDEASLNLYDRPFAEKMIAVFESDLAQAQRYTYEMWQQRPMKDKLIEKFVLPLKSQL</sequence>
<dbReference type="Pfam" id="PF13091">
    <property type="entry name" value="PLDc_2"/>
    <property type="match status" value="2"/>
</dbReference>
<name>Q5P8F5_AROAE</name>
<keyword evidence="1" id="KW-0812">Transmembrane</keyword>
<dbReference type="SUPFAM" id="SSF56024">
    <property type="entry name" value="Phospholipase D/nuclease"/>
    <property type="match status" value="2"/>
</dbReference>
<organism evidence="3 4">
    <name type="scientific">Aromatoleum aromaticum (strain DSM 19018 / LMG 30748 / EbN1)</name>
    <name type="common">Azoarcus sp. (strain EbN1)</name>
    <dbReference type="NCBI Taxonomy" id="76114"/>
    <lineage>
        <taxon>Bacteria</taxon>
        <taxon>Pseudomonadati</taxon>
        <taxon>Pseudomonadota</taxon>
        <taxon>Betaproteobacteria</taxon>
        <taxon>Rhodocyclales</taxon>
        <taxon>Rhodocyclaceae</taxon>
        <taxon>Aromatoleum</taxon>
    </lineage>
</organism>
<feature type="transmembrane region" description="Helical" evidence="1">
    <location>
        <begin position="40"/>
        <end position="61"/>
    </location>
</feature>
<evidence type="ECO:0000259" key="2">
    <source>
        <dbReference type="PROSITE" id="PS50035"/>
    </source>
</evidence>
<reference evidence="3 4" key="1">
    <citation type="journal article" date="2005" name="Arch. Microbiol.">
        <title>The genome sequence of an anaerobic aromatic-degrading denitrifying bacterium, strain EbN1.</title>
        <authorList>
            <person name="Rabus R."/>
            <person name="Kube M."/>
            <person name="Heider J."/>
            <person name="Beck A."/>
            <person name="Heitmann K."/>
            <person name="Widdel F."/>
            <person name="Reinhardt R."/>
        </authorList>
    </citation>
    <scope>NUCLEOTIDE SEQUENCE [LARGE SCALE GENOMIC DNA]</scope>
    <source>
        <strain evidence="3 4">EbN1</strain>
    </source>
</reference>
<dbReference type="CDD" id="cd09110">
    <property type="entry name" value="PLDc_CLS_1"/>
    <property type="match status" value="1"/>
</dbReference>
<dbReference type="InterPro" id="IPR001736">
    <property type="entry name" value="PLipase_D/transphosphatidylase"/>
</dbReference>
<keyword evidence="1" id="KW-1133">Transmembrane helix</keyword>
<dbReference type="Proteomes" id="UP000006552">
    <property type="component" value="Chromosome"/>
</dbReference>
<dbReference type="GO" id="GO:0016020">
    <property type="term" value="C:membrane"/>
    <property type="evidence" value="ECO:0007669"/>
    <property type="project" value="TreeGrafter"/>
</dbReference>
<keyword evidence="4" id="KW-1185">Reference proteome</keyword>
<evidence type="ECO:0000313" key="3">
    <source>
        <dbReference type="EMBL" id="CAI06404.1"/>
    </source>
</evidence>
<dbReference type="HOGENOM" id="CLU_038053_0_1_4"/>
<feature type="domain" description="PLD phosphodiesterase" evidence="2">
    <location>
        <begin position="196"/>
        <end position="223"/>
    </location>
</feature>
<keyword evidence="1" id="KW-0472">Membrane</keyword>
<evidence type="ECO:0000256" key="1">
    <source>
        <dbReference type="SAM" id="Phobius"/>
    </source>
</evidence>
<accession>Q5P8F5</accession>
<feature type="domain" description="PLD phosphodiesterase" evidence="2">
    <location>
        <begin position="373"/>
        <end position="400"/>
    </location>
</feature>
<evidence type="ECO:0000313" key="4">
    <source>
        <dbReference type="Proteomes" id="UP000006552"/>
    </source>
</evidence>
<dbReference type="CDD" id="cd09159">
    <property type="entry name" value="PLDc_ybhO_like_2"/>
    <property type="match status" value="1"/>
</dbReference>
<dbReference type="PANTHER" id="PTHR21248:SF22">
    <property type="entry name" value="PHOSPHOLIPASE D"/>
    <property type="match status" value="1"/>
</dbReference>
<dbReference type="AlphaFoldDB" id="Q5P8F5"/>
<proteinExistence type="predicted"/>
<dbReference type="PROSITE" id="PS50035">
    <property type="entry name" value="PLD"/>
    <property type="match status" value="2"/>
</dbReference>
<dbReference type="STRING" id="76114.ebA550"/>